<dbReference type="RefSeq" id="WP_203980997.1">
    <property type="nucleotide sequence ID" value="NZ_BAAAKY010000009.1"/>
</dbReference>
<comment type="caution">
    <text evidence="2">The sequence shown here is derived from an EMBL/GenBank/DDBJ whole genome shotgun (WGS) entry which is preliminary data.</text>
</comment>
<keyword evidence="3" id="KW-1185">Reference proteome</keyword>
<reference evidence="2" key="1">
    <citation type="submission" date="2021-01" db="EMBL/GenBank/DDBJ databases">
        <title>Whole genome shotgun sequence of Planotetraspora silvatica NBRC 100141.</title>
        <authorList>
            <person name="Komaki H."/>
            <person name="Tamura T."/>
        </authorList>
    </citation>
    <scope>NUCLEOTIDE SEQUENCE</scope>
    <source>
        <strain evidence="2">NBRC 100141</strain>
    </source>
</reference>
<dbReference type="Proteomes" id="UP000644610">
    <property type="component" value="Unassembled WGS sequence"/>
</dbReference>
<evidence type="ECO:0000256" key="1">
    <source>
        <dbReference type="SAM" id="Phobius"/>
    </source>
</evidence>
<evidence type="ECO:0000313" key="3">
    <source>
        <dbReference type="Proteomes" id="UP000644610"/>
    </source>
</evidence>
<dbReference type="EMBL" id="BOOQ01000075">
    <property type="protein sequence ID" value="GII51519.1"/>
    <property type="molecule type" value="Genomic_DNA"/>
</dbReference>
<keyword evidence="1" id="KW-0812">Transmembrane</keyword>
<protein>
    <recommendedName>
        <fullName evidence="4">Flp pilus-assembly TadG-like N-terminal domain-containing protein</fullName>
    </recommendedName>
</protein>
<organism evidence="2 3">
    <name type="scientific">Planotetraspora silvatica</name>
    <dbReference type="NCBI Taxonomy" id="234614"/>
    <lineage>
        <taxon>Bacteria</taxon>
        <taxon>Bacillati</taxon>
        <taxon>Actinomycetota</taxon>
        <taxon>Actinomycetes</taxon>
        <taxon>Streptosporangiales</taxon>
        <taxon>Streptosporangiaceae</taxon>
        <taxon>Planotetraspora</taxon>
    </lineage>
</organism>
<accession>A0A8J3UT38</accession>
<sequence length="143" mass="14796">MRARANRDRGSLSVFMVGFAFMGLGLAGILVDLSSMMNAYLRAADVAEQAARAGADTIDPDYLRDTGQVRITDEATACGRADAIVAAHGDAGLVRLACGLPDDQHVTVTVRTTWDTYFLAAFGVSGGTREATATAGPLTGLGG</sequence>
<evidence type="ECO:0008006" key="4">
    <source>
        <dbReference type="Google" id="ProtNLM"/>
    </source>
</evidence>
<evidence type="ECO:0000313" key="2">
    <source>
        <dbReference type="EMBL" id="GII51519.1"/>
    </source>
</evidence>
<name>A0A8J3UT38_9ACTN</name>
<proteinExistence type="predicted"/>
<gene>
    <name evidence="2" type="ORF">Psi02_79430</name>
</gene>
<keyword evidence="1" id="KW-1133">Transmembrane helix</keyword>
<feature type="transmembrane region" description="Helical" evidence="1">
    <location>
        <begin position="12"/>
        <end position="31"/>
    </location>
</feature>
<dbReference type="AlphaFoldDB" id="A0A8J3UT38"/>
<keyword evidence="1" id="KW-0472">Membrane</keyword>